<dbReference type="PANTHER" id="PTHR48095:SF5">
    <property type="entry name" value="BLL7292 PROTEIN"/>
    <property type="match status" value="1"/>
</dbReference>
<evidence type="ECO:0000313" key="14">
    <source>
        <dbReference type="EMBL" id="KKO08050.1"/>
    </source>
</evidence>
<protein>
    <recommendedName>
        <fullName evidence="3">acetyl-CoA carboxylase</fullName>
        <ecNumber evidence="3">6.4.1.2</ecNumber>
    </recommendedName>
</protein>
<evidence type="ECO:0000259" key="10">
    <source>
        <dbReference type="PROSITE" id="PS50975"/>
    </source>
</evidence>
<dbReference type="InterPro" id="IPR005481">
    <property type="entry name" value="BC-like_N"/>
</dbReference>
<feature type="domain" description="Biotin carboxylation" evidence="11">
    <location>
        <begin position="2"/>
        <end position="454"/>
    </location>
</feature>
<dbReference type="SUPFAM" id="SSF51246">
    <property type="entry name" value="Rudiment single hybrid motif"/>
    <property type="match status" value="1"/>
</dbReference>
<dbReference type="InterPro" id="IPR034733">
    <property type="entry name" value="AcCoA_carboxyl_beta"/>
</dbReference>
<comment type="cofactor">
    <cofactor evidence="1">
        <name>biotin</name>
        <dbReference type="ChEBI" id="CHEBI:57586"/>
    </cofactor>
</comment>
<dbReference type="Gene3D" id="3.90.226.10">
    <property type="entry name" value="2-enoyl-CoA Hydratase, Chain A, domain 1"/>
    <property type="match status" value="2"/>
</dbReference>
<dbReference type="InterPro" id="IPR011762">
    <property type="entry name" value="COA_CT_N"/>
</dbReference>
<dbReference type="PROSITE" id="PS50975">
    <property type="entry name" value="ATP_GRASP"/>
    <property type="match status" value="1"/>
</dbReference>
<dbReference type="InterPro" id="IPR051602">
    <property type="entry name" value="ACC_Biotin_Carboxylase"/>
</dbReference>
<dbReference type="InterPro" id="IPR016185">
    <property type="entry name" value="PreATP-grasp_dom_sf"/>
</dbReference>
<dbReference type="InterPro" id="IPR011054">
    <property type="entry name" value="Rudment_hybrid_motif"/>
</dbReference>
<dbReference type="PROSITE" id="PS00188">
    <property type="entry name" value="BIOTIN"/>
    <property type="match status" value="1"/>
</dbReference>
<feature type="domain" description="CoA carboxyltransferase N-terminal" evidence="12">
    <location>
        <begin position="576"/>
        <end position="844"/>
    </location>
</feature>
<keyword evidence="6" id="KW-0067">ATP-binding</keyword>
<dbReference type="InterPro" id="IPR011764">
    <property type="entry name" value="Biotin_carboxylation_dom"/>
</dbReference>
<evidence type="ECO:0000256" key="5">
    <source>
        <dbReference type="ARBA" id="ARBA00022741"/>
    </source>
</evidence>
<dbReference type="SUPFAM" id="SSF52440">
    <property type="entry name" value="PreATP-grasp domain"/>
    <property type="match status" value="1"/>
</dbReference>
<evidence type="ECO:0000259" key="12">
    <source>
        <dbReference type="PROSITE" id="PS50980"/>
    </source>
</evidence>
<evidence type="ECO:0000256" key="3">
    <source>
        <dbReference type="ARBA" id="ARBA00013058"/>
    </source>
</evidence>
<gene>
    <name evidence="14" type="ORF">LCGC14_0047440</name>
</gene>
<accession>A0A0F9VVD6</accession>
<dbReference type="Pfam" id="PF00289">
    <property type="entry name" value="Biotin_carb_N"/>
    <property type="match status" value="1"/>
</dbReference>
<dbReference type="GO" id="GO:0046872">
    <property type="term" value="F:metal ion binding"/>
    <property type="evidence" value="ECO:0007669"/>
    <property type="project" value="InterPro"/>
</dbReference>
<sequence>MSFNSVLIANRGEIAIRLARALAEMDIHSVAVYAEDDAESLHVRRADTAIALTGQGAAAYLDSEQLIAVAKAQGCDAIHPGYGFLSENADFARRCLAAGIAFIGPAPEVLETFGDKASARRLALQQGVPLVQGTNEPTSLEQARAFMQSLGAGTAVMLKALAGGGGRGMRAVHSLEELDEAFVRCSSEAKSAFGNDALYIERLITRARHIEVQIIGDGTQVSHLWERDCTLQRRNQKLLEIAPAPTLDPAVREQLLQAARTLTQAVNYRGLCTVEFLLDEDAGDFVFMEANPRIQVEHTVTEAVTGVDLAQTQIRLAAGASLAELGLEQKQIPQAKGFAVQLRVNLESMSNDGSARPAGGTLSAYEPPSGAGIRVDGYGYSGYTTSPRFDSLIAKLIVQANDDYAGVLRRAYRALCEFRLEGVSSNLQFLQNLLQNAAVQSNDVFTGFIEANAATLTASQTSEHPHRYFSAGKTAATEQQDGVIAPAGTEPLKSPVQGVLVSLDVQVGDAIAVGQQVAVLEAMKMEFVVKAAQSGIVRALAVEPGASLFEGSALLYLEPAEVTAGQELSEEAIDLEHIRADLREVLERQADLTDERRPKAVAKRRKTGQRTARENLDDLLDDGSFMEYGGFALAAQRMRRSHAELLEMSPADGLITGIGTINAEQFGAEAARCMALSYDYTVFAGTQGVTNHKKTDRMLELAEQWQLPLVFFTEGGGGRPGDIDKVGVAGLDCTTFMRMARLSGMVPTVGVVSGRCFAGNAALLGCCDVIIATENATIGMAGPAMIEGGGLGHFTPEQVGPVSMQGPNGVVDVVVPDEAAATRVAKQYLSYFQGETREWQCADQRELRHLIPENRLRVYDIRQVIEKLADADSVLELRRQFAPGLITALIRIEGKPFGLIANNPMHLGGAIDAVSGDKAARFMQLCQAHGLPMVSLCDTPGFMVGPDAEQQATVRHVSRMFVTAASLSIPFFTVVLRKGYGLGAQAMAAGSFHAPLFTIGWPSSEFGAMGLEGAVRLGYAKELAALEDPAEQQAFFDKMVAELYARGKGISMASFLEIDAVIDPLETRDWLLRGLNAAPAESRRKGTRPFVDTW</sequence>
<dbReference type="UniPathway" id="UPA00655">
    <property type="reaction ID" value="UER00711"/>
</dbReference>
<proteinExistence type="predicted"/>
<reference evidence="14" key="1">
    <citation type="journal article" date="2015" name="Nature">
        <title>Complex archaea that bridge the gap between prokaryotes and eukaryotes.</title>
        <authorList>
            <person name="Spang A."/>
            <person name="Saw J.H."/>
            <person name="Jorgensen S.L."/>
            <person name="Zaremba-Niedzwiedzka K."/>
            <person name="Martijn J."/>
            <person name="Lind A.E."/>
            <person name="van Eijk R."/>
            <person name="Schleper C."/>
            <person name="Guy L."/>
            <person name="Ettema T.J."/>
        </authorList>
    </citation>
    <scope>NUCLEOTIDE SEQUENCE</scope>
</reference>
<dbReference type="CDD" id="cd06850">
    <property type="entry name" value="biotinyl_domain"/>
    <property type="match status" value="1"/>
</dbReference>
<evidence type="ECO:0000256" key="4">
    <source>
        <dbReference type="ARBA" id="ARBA00022598"/>
    </source>
</evidence>
<dbReference type="InterPro" id="IPR011053">
    <property type="entry name" value="Single_hybrid_motif"/>
</dbReference>
<dbReference type="GO" id="GO:0003989">
    <property type="term" value="F:acetyl-CoA carboxylase activity"/>
    <property type="evidence" value="ECO:0007669"/>
    <property type="project" value="UniProtKB-EC"/>
</dbReference>
<dbReference type="InterPro" id="IPR005479">
    <property type="entry name" value="CPAse_ATP-bd"/>
</dbReference>
<evidence type="ECO:0000259" key="9">
    <source>
        <dbReference type="PROSITE" id="PS50968"/>
    </source>
</evidence>
<evidence type="ECO:0000259" key="11">
    <source>
        <dbReference type="PROSITE" id="PS50979"/>
    </source>
</evidence>
<evidence type="ECO:0000256" key="7">
    <source>
        <dbReference type="ARBA" id="ARBA00023267"/>
    </source>
</evidence>
<dbReference type="SMART" id="SM00878">
    <property type="entry name" value="Biotin_carb_C"/>
    <property type="match status" value="1"/>
</dbReference>
<feature type="domain" description="CoA carboxyltransferase C-terminal" evidence="13">
    <location>
        <begin position="842"/>
        <end position="1085"/>
    </location>
</feature>
<dbReference type="Gene3D" id="3.30.1490.20">
    <property type="entry name" value="ATP-grasp fold, A domain"/>
    <property type="match status" value="1"/>
</dbReference>
<feature type="domain" description="Lipoyl-binding" evidence="9">
    <location>
        <begin position="480"/>
        <end position="558"/>
    </location>
</feature>
<dbReference type="InterPro" id="IPR029045">
    <property type="entry name" value="ClpP/crotonase-like_dom_sf"/>
</dbReference>
<dbReference type="EMBL" id="LAZR01000010">
    <property type="protein sequence ID" value="KKO08050.1"/>
    <property type="molecule type" value="Genomic_DNA"/>
</dbReference>
<dbReference type="SUPFAM" id="SSF51230">
    <property type="entry name" value="Single hybrid motif"/>
    <property type="match status" value="1"/>
</dbReference>
<dbReference type="FunFam" id="3.40.50.20:FF:000010">
    <property type="entry name" value="Propionyl-CoA carboxylase subunit alpha"/>
    <property type="match status" value="1"/>
</dbReference>
<dbReference type="Gene3D" id="3.30.470.20">
    <property type="entry name" value="ATP-grasp fold, B domain"/>
    <property type="match status" value="1"/>
</dbReference>
<dbReference type="Pfam" id="PF02785">
    <property type="entry name" value="Biotin_carb_C"/>
    <property type="match status" value="1"/>
</dbReference>
<organism evidence="14">
    <name type="scientific">marine sediment metagenome</name>
    <dbReference type="NCBI Taxonomy" id="412755"/>
    <lineage>
        <taxon>unclassified sequences</taxon>
        <taxon>metagenomes</taxon>
        <taxon>ecological metagenomes</taxon>
    </lineage>
</organism>
<dbReference type="PROSITE" id="PS00867">
    <property type="entry name" value="CPSASE_2"/>
    <property type="match status" value="1"/>
</dbReference>
<dbReference type="EC" id="6.4.1.2" evidence="3"/>
<name>A0A0F9VVD6_9ZZZZ</name>
<dbReference type="InterPro" id="IPR005482">
    <property type="entry name" value="Biotin_COase_C"/>
</dbReference>
<evidence type="ECO:0000256" key="6">
    <source>
        <dbReference type="ARBA" id="ARBA00022840"/>
    </source>
</evidence>
<dbReference type="GO" id="GO:0005524">
    <property type="term" value="F:ATP binding"/>
    <property type="evidence" value="ECO:0007669"/>
    <property type="project" value="UniProtKB-KW"/>
</dbReference>
<keyword evidence="8" id="KW-0511">Multifunctional enzyme</keyword>
<feature type="domain" description="ATP-grasp" evidence="10">
    <location>
        <begin position="120"/>
        <end position="318"/>
    </location>
</feature>
<dbReference type="InterPro" id="IPR013815">
    <property type="entry name" value="ATP_grasp_subdomain_1"/>
</dbReference>
<dbReference type="Gene3D" id="3.40.50.20">
    <property type="match status" value="1"/>
</dbReference>
<keyword evidence="4" id="KW-0436">Ligase</keyword>
<evidence type="ECO:0000256" key="1">
    <source>
        <dbReference type="ARBA" id="ARBA00001953"/>
    </source>
</evidence>
<dbReference type="PROSITE" id="PS50980">
    <property type="entry name" value="COA_CT_NTER"/>
    <property type="match status" value="1"/>
</dbReference>
<dbReference type="SUPFAM" id="SSF56059">
    <property type="entry name" value="Glutathione synthetase ATP-binding domain-like"/>
    <property type="match status" value="1"/>
</dbReference>
<dbReference type="PROSITE" id="PS50979">
    <property type="entry name" value="BC"/>
    <property type="match status" value="1"/>
</dbReference>
<dbReference type="Pfam" id="PF02786">
    <property type="entry name" value="CPSase_L_D2"/>
    <property type="match status" value="1"/>
</dbReference>
<evidence type="ECO:0000256" key="2">
    <source>
        <dbReference type="ARBA" id="ARBA00004956"/>
    </source>
</evidence>
<keyword evidence="7" id="KW-0092">Biotin</keyword>
<evidence type="ECO:0000259" key="13">
    <source>
        <dbReference type="PROSITE" id="PS50989"/>
    </source>
</evidence>
<comment type="caution">
    <text evidence="14">The sequence shown here is derived from an EMBL/GenBank/DDBJ whole genome shotgun (WGS) entry which is preliminary data.</text>
</comment>
<dbReference type="GO" id="GO:2001295">
    <property type="term" value="P:malonyl-CoA biosynthetic process"/>
    <property type="evidence" value="ECO:0007669"/>
    <property type="project" value="UniProtKB-UniPathway"/>
</dbReference>
<evidence type="ECO:0000256" key="8">
    <source>
        <dbReference type="ARBA" id="ARBA00023268"/>
    </source>
</evidence>
<dbReference type="InterPro" id="IPR000089">
    <property type="entry name" value="Biotin_lipoyl"/>
</dbReference>
<dbReference type="PANTHER" id="PTHR48095">
    <property type="entry name" value="PYRUVATE CARBOXYLASE SUBUNIT A"/>
    <property type="match status" value="1"/>
</dbReference>
<dbReference type="InterPro" id="IPR011761">
    <property type="entry name" value="ATP-grasp"/>
</dbReference>
<dbReference type="SUPFAM" id="SSF52096">
    <property type="entry name" value="ClpP/crotonase"/>
    <property type="match status" value="2"/>
</dbReference>
<dbReference type="Pfam" id="PF00364">
    <property type="entry name" value="Biotin_lipoyl"/>
    <property type="match status" value="1"/>
</dbReference>
<dbReference type="Gene3D" id="2.40.50.100">
    <property type="match status" value="1"/>
</dbReference>
<dbReference type="InterPro" id="IPR001882">
    <property type="entry name" value="Biotin_BS"/>
</dbReference>
<comment type="pathway">
    <text evidence="2">Lipid metabolism; malonyl-CoA biosynthesis; malonyl-CoA from acetyl-CoA: step 1/1.</text>
</comment>
<keyword evidence="5" id="KW-0547">Nucleotide-binding</keyword>
<dbReference type="Pfam" id="PF01039">
    <property type="entry name" value="Carboxyl_trans"/>
    <property type="match status" value="1"/>
</dbReference>
<dbReference type="PROSITE" id="PS50968">
    <property type="entry name" value="BIOTINYL_LIPOYL"/>
    <property type="match status" value="1"/>
</dbReference>
<dbReference type="InterPro" id="IPR011763">
    <property type="entry name" value="COA_CT_C"/>
</dbReference>
<dbReference type="PROSITE" id="PS50989">
    <property type="entry name" value="COA_CT_CTER"/>
    <property type="match status" value="1"/>
</dbReference>
<dbReference type="AlphaFoldDB" id="A0A0F9VVD6"/>